<evidence type="ECO:0000256" key="4">
    <source>
        <dbReference type="ARBA" id="ARBA00006873"/>
    </source>
</evidence>
<feature type="domain" description="Plant heme peroxidase family profile" evidence="22">
    <location>
        <begin position="27"/>
        <end position="328"/>
    </location>
</feature>
<evidence type="ECO:0000256" key="6">
    <source>
        <dbReference type="ARBA" id="ARBA00022525"/>
    </source>
</evidence>
<feature type="chain" id="PRO_5036511353" description="Peroxidase" evidence="21">
    <location>
        <begin position="27"/>
        <end position="330"/>
    </location>
</feature>
<dbReference type="CDD" id="cd00693">
    <property type="entry name" value="secretory_peroxidase"/>
    <property type="match status" value="1"/>
</dbReference>
<feature type="binding site" evidence="18">
    <location>
        <position position="69"/>
    </location>
    <ligand>
        <name>Ca(2+)</name>
        <dbReference type="ChEBI" id="CHEBI:29108"/>
        <label>1</label>
    </ligand>
</feature>
<feature type="binding site" evidence="18">
    <location>
        <position position="246"/>
    </location>
    <ligand>
        <name>Ca(2+)</name>
        <dbReference type="ChEBI" id="CHEBI:29108"/>
        <label>2</label>
    </ligand>
</feature>
<proteinExistence type="inferred from homology"/>
<keyword evidence="15 21" id="KW-0376">Hydrogen peroxide</keyword>
<dbReference type="InterPro" id="IPR019793">
    <property type="entry name" value="Peroxidases_heam-ligand_BS"/>
</dbReference>
<evidence type="ECO:0000256" key="19">
    <source>
        <dbReference type="PIRSR" id="PIRSR600823-4"/>
    </source>
</evidence>
<dbReference type="InterPro" id="IPR002016">
    <property type="entry name" value="Haem_peroxidase"/>
</dbReference>
<name>A0A8T0U0U2_PANVG</name>
<dbReference type="OrthoDB" id="2113341at2759"/>
<reference evidence="23" key="1">
    <citation type="submission" date="2020-05" db="EMBL/GenBank/DDBJ databases">
        <title>WGS assembly of Panicum virgatum.</title>
        <authorList>
            <person name="Lovell J.T."/>
            <person name="Jenkins J."/>
            <person name="Shu S."/>
            <person name="Juenger T.E."/>
            <person name="Schmutz J."/>
        </authorList>
    </citation>
    <scope>NUCLEOTIDE SEQUENCE</scope>
    <source>
        <strain evidence="23">AP13</strain>
    </source>
</reference>
<keyword evidence="14 20" id="KW-1015">Disulfide bond</keyword>
<comment type="cofactor">
    <cofactor evidence="18 21">
        <name>Ca(2+)</name>
        <dbReference type="ChEBI" id="CHEBI:29108"/>
    </cofactor>
    <text evidence="18 21">Binds 2 calcium ions per subunit.</text>
</comment>
<dbReference type="PROSITE" id="PS00435">
    <property type="entry name" value="PEROXIDASE_1"/>
    <property type="match status" value="1"/>
</dbReference>
<feature type="disulfide bond" evidence="20">
    <location>
        <begin position="121"/>
        <end position="324"/>
    </location>
</feature>
<feature type="binding site" evidence="18">
    <location>
        <position position="74"/>
    </location>
    <ligand>
        <name>Ca(2+)</name>
        <dbReference type="ChEBI" id="CHEBI:29108"/>
        <label>1</label>
    </ligand>
</feature>
<evidence type="ECO:0000313" key="23">
    <source>
        <dbReference type="EMBL" id="KAG2615225.1"/>
    </source>
</evidence>
<evidence type="ECO:0000256" key="13">
    <source>
        <dbReference type="ARBA" id="ARBA00023004"/>
    </source>
</evidence>
<dbReference type="GO" id="GO:0140825">
    <property type="term" value="F:lactoperoxidase activity"/>
    <property type="evidence" value="ECO:0007669"/>
    <property type="project" value="UniProtKB-EC"/>
</dbReference>
<keyword evidence="7 21" id="KW-0575">Peroxidase</keyword>
<feature type="disulfide bond" evidence="20">
    <location>
        <begin position="199"/>
        <end position="234"/>
    </location>
</feature>
<organism evidence="23 24">
    <name type="scientific">Panicum virgatum</name>
    <name type="common">Blackwell switchgrass</name>
    <dbReference type="NCBI Taxonomy" id="38727"/>
    <lineage>
        <taxon>Eukaryota</taxon>
        <taxon>Viridiplantae</taxon>
        <taxon>Streptophyta</taxon>
        <taxon>Embryophyta</taxon>
        <taxon>Tracheophyta</taxon>
        <taxon>Spermatophyta</taxon>
        <taxon>Magnoliopsida</taxon>
        <taxon>Liliopsida</taxon>
        <taxon>Poales</taxon>
        <taxon>Poaceae</taxon>
        <taxon>PACMAD clade</taxon>
        <taxon>Panicoideae</taxon>
        <taxon>Panicodae</taxon>
        <taxon>Paniceae</taxon>
        <taxon>Panicinae</taxon>
        <taxon>Panicum</taxon>
        <taxon>Panicum sect. Hiantes</taxon>
    </lineage>
</organism>
<evidence type="ECO:0000256" key="3">
    <source>
        <dbReference type="ARBA" id="ARBA00004613"/>
    </source>
</evidence>
<dbReference type="PROSITE" id="PS50873">
    <property type="entry name" value="PEROXIDASE_4"/>
    <property type="match status" value="1"/>
</dbReference>
<evidence type="ECO:0000256" key="11">
    <source>
        <dbReference type="ARBA" id="ARBA00022837"/>
    </source>
</evidence>
<dbReference type="InterPro" id="IPR010255">
    <property type="entry name" value="Haem_peroxidase_sf"/>
</dbReference>
<keyword evidence="10 21" id="KW-0732">Signal</keyword>
<dbReference type="EMBL" id="CM029042">
    <property type="protein sequence ID" value="KAG2615224.1"/>
    <property type="molecule type" value="Genomic_DNA"/>
</dbReference>
<dbReference type="FunFam" id="1.10.520.10:FF:000008">
    <property type="entry name" value="Peroxidase"/>
    <property type="match status" value="1"/>
</dbReference>
<feature type="disulfide bond" evidence="20">
    <location>
        <begin position="37"/>
        <end position="115"/>
    </location>
</feature>
<dbReference type="InterPro" id="IPR033905">
    <property type="entry name" value="Secretory_peroxidase"/>
</dbReference>
<evidence type="ECO:0000256" key="15">
    <source>
        <dbReference type="ARBA" id="ARBA00023324"/>
    </source>
</evidence>
<dbReference type="Gene3D" id="1.10.420.10">
    <property type="entry name" value="Peroxidase, domain 2"/>
    <property type="match status" value="1"/>
</dbReference>
<dbReference type="PRINTS" id="PR00461">
    <property type="entry name" value="PLPEROXIDASE"/>
</dbReference>
<evidence type="ECO:0000256" key="16">
    <source>
        <dbReference type="PIRSR" id="PIRSR600823-1"/>
    </source>
</evidence>
<comment type="similarity">
    <text evidence="21">Belongs to the peroxidase family. Classical plant (class III) peroxidase subfamily.</text>
</comment>
<comment type="similarity">
    <text evidence="4">Belongs to the peroxidase family. Ascorbate peroxidase subfamily.</text>
</comment>
<feature type="binding site" evidence="17">
    <location>
        <position position="162"/>
    </location>
    <ligand>
        <name>substrate</name>
    </ligand>
</feature>
<protein>
    <recommendedName>
        <fullName evidence="5 21">Peroxidase</fullName>
        <ecNumber evidence="5 21">1.11.1.7</ecNumber>
    </recommendedName>
</protein>
<feature type="disulfide bond" evidence="20">
    <location>
        <begin position="70"/>
        <end position="75"/>
    </location>
</feature>
<dbReference type="GO" id="GO:0020037">
    <property type="term" value="F:heme binding"/>
    <property type="evidence" value="ECO:0007669"/>
    <property type="project" value="UniProtKB-UniRule"/>
</dbReference>
<dbReference type="SUPFAM" id="SSF48113">
    <property type="entry name" value="Heme-dependent peroxidases"/>
    <property type="match status" value="1"/>
</dbReference>
<feature type="signal peptide" evidence="21">
    <location>
        <begin position="1"/>
        <end position="26"/>
    </location>
</feature>
<evidence type="ECO:0000256" key="21">
    <source>
        <dbReference type="RuleBase" id="RU362060"/>
    </source>
</evidence>
<evidence type="ECO:0000256" key="17">
    <source>
        <dbReference type="PIRSR" id="PIRSR600823-2"/>
    </source>
</evidence>
<comment type="caution">
    <text evidence="23">The sequence shown here is derived from an EMBL/GenBank/DDBJ whole genome shotgun (WGS) entry which is preliminary data.</text>
</comment>
<dbReference type="EC" id="1.11.1.7" evidence="5 21"/>
<evidence type="ECO:0000313" key="24">
    <source>
        <dbReference type="Proteomes" id="UP000823388"/>
    </source>
</evidence>
<evidence type="ECO:0000256" key="7">
    <source>
        <dbReference type="ARBA" id="ARBA00022559"/>
    </source>
</evidence>
<dbReference type="GO" id="GO:0042744">
    <property type="term" value="P:hydrogen peroxide catabolic process"/>
    <property type="evidence" value="ECO:0007669"/>
    <property type="project" value="UniProtKB-KW"/>
</dbReference>
<feature type="binding site" evidence="18">
    <location>
        <position position="78"/>
    </location>
    <ligand>
        <name>Ca(2+)</name>
        <dbReference type="ChEBI" id="CHEBI:29108"/>
        <label>1</label>
    </ligand>
</feature>
<comment type="function">
    <text evidence="2">Removal of H(2)O(2), oxidation of toxic reductants, biosynthesis and degradation of lignin, suberization, auxin catabolism, response to environmental stresses such as wounding, pathogen attack and oxidative stress. These functions might be dependent on each isozyme/isoform in each plant tissue.</text>
</comment>
<feature type="binding site" evidence="18">
    <location>
        <position position="193"/>
    </location>
    <ligand>
        <name>Ca(2+)</name>
        <dbReference type="ChEBI" id="CHEBI:29108"/>
        <label>2</label>
    </ligand>
</feature>
<keyword evidence="13 18" id="KW-0408">Iron</keyword>
<dbReference type="PANTHER" id="PTHR31235">
    <property type="entry name" value="PEROXIDASE 25-RELATED"/>
    <property type="match status" value="1"/>
</dbReference>
<feature type="active site" description="Proton acceptor" evidence="16">
    <location>
        <position position="68"/>
    </location>
</feature>
<evidence type="ECO:0000256" key="12">
    <source>
        <dbReference type="ARBA" id="ARBA00023002"/>
    </source>
</evidence>
<feature type="binding site" evidence="18">
    <location>
        <position position="72"/>
    </location>
    <ligand>
        <name>Ca(2+)</name>
        <dbReference type="ChEBI" id="CHEBI:29108"/>
        <label>1</label>
    </ligand>
</feature>
<gene>
    <name evidence="23" type="ORF">PVAP13_3NG070000</name>
</gene>
<evidence type="ECO:0000256" key="14">
    <source>
        <dbReference type="ARBA" id="ARBA00023157"/>
    </source>
</evidence>
<dbReference type="GO" id="GO:0046872">
    <property type="term" value="F:metal ion binding"/>
    <property type="evidence" value="ECO:0007669"/>
    <property type="project" value="UniProtKB-UniRule"/>
</dbReference>
<dbReference type="Pfam" id="PF00141">
    <property type="entry name" value="peroxidase"/>
    <property type="match status" value="1"/>
</dbReference>
<dbReference type="EMBL" id="CM029042">
    <property type="protein sequence ID" value="KAG2615225.1"/>
    <property type="molecule type" value="Genomic_DNA"/>
</dbReference>
<dbReference type="PRINTS" id="PR00458">
    <property type="entry name" value="PEROXIDASE"/>
</dbReference>
<evidence type="ECO:0000256" key="18">
    <source>
        <dbReference type="PIRSR" id="PIRSR600823-3"/>
    </source>
</evidence>
<keyword evidence="24" id="KW-1185">Reference proteome</keyword>
<comment type="catalytic activity">
    <reaction evidence="1 21">
        <text>2 a phenolic donor + H2O2 = 2 a phenolic radical donor + 2 H2O</text>
        <dbReference type="Rhea" id="RHEA:56136"/>
        <dbReference type="ChEBI" id="CHEBI:15377"/>
        <dbReference type="ChEBI" id="CHEBI:16240"/>
        <dbReference type="ChEBI" id="CHEBI:139520"/>
        <dbReference type="ChEBI" id="CHEBI:139521"/>
        <dbReference type="EC" id="1.11.1.7"/>
    </reaction>
</comment>
<sequence>MASRGTASGAAMAFLLSLGIIGVARAQLQVGFYSDSCPDAEDTVTAAVQDAAASDPTILPALLRLQFHDCFVRGCDASVLIRSESNDAEVDNGKNQGLRGQDVVDAAKAQLEDQCPGVVSCADIIALAARDAVAMTGGPSFDVPTGRRDGLASNLRDADVLPDAADSISVLRSRFAAAGLDDRDLVLLTAAHTVGTTACFFVKDRLYGFPLPGGGTGSDPSIPAPFLAELKARCPPGDFNTRLPLDRGSGSAFDDSILRNIRSGLAVIASDAALNAGNATRALVDAYLGPAAGSFQGDFAAAMVRMGSIGAITDDDAGEVRDVCSAFNTN</sequence>
<dbReference type="FunFam" id="1.10.420.10:FF:000010">
    <property type="entry name" value="Peroxidase"/>
    <property type="match status" value="1"/>
</dbReference>
<keyword evidence="9 18" id="KW-0479">Metal-binding</keyword>
<evidence type="ECO:0000256" key="5">
    <source>
        <dbReference type="ARBA" id="ARBA00012313"/>
    </source>
</evidence>
<evidence type="ECO:0000256" key="10">
    <source>
        <dbReference type="ARBA" id="ARBA00022729"/>
    </source>
</evidence>
<dbReference type="Proteomes" id="UP000823388">
    <property type="component" value="Chromosome 3N"/>
</dbReference>
<feature type="binding site" evidence="18">
    <location>
        <position position="76"/>
    </location>
    <ligand>
        <name>Ca(2+)</name>
        <dbReference type="ChEBI" id="CHEBI:29108"/>
        <label>1</label>
    </ligand>
</feature>
<comment type="subcellular location">
    <subcellularLocation>
        <location evidence="3 21">Secreted</location>
    </subcellularLocation>
</comment>
<dbReference type="Gene3D" id="1.10.520.10">
    <property type="match status" value="1"/>
</dbReference>
<keyword evidence="6 21" id="KW-0964">Secreted</keyword>
<feature type="binding site" description="axial binding residue" evidence="18">
    <location>
        <position position="192"/>
    </location>
    <ligand>
        <name>heme b</name>
        <dbReference type="ChEBI" id="CHEBI:60344"/>
    </ligand>
    <ligandPart>
        <name>Fe</name>
        <dbReference type="ChEBI" id="CHEBI:18248"/>
    </ligandPart>
</feature>
<comment type="cofactor">
    <cofactor evidence="18 21">
        <name>heme b</name>
        <dbReference type="ChEBI" id="CHEBI:60344"/>
    </cofactor>
    <text evidence="18 21">Binds 1 heme b (iron(II)-protoporphyrin IX) group per subunit.</text>
</comment>
<dbReference type="GO" id="GO:0005576">
    <property type="term" value="C:extracellular region"/>
    <property type="evidence" value="ECO:0007669"/>
    <property type="project" value="UniProtKB-SubCell"/>
</dbReference>
<keyword evidence="8 21" id="KW-0349">Heme</keyword>
<evidence type="ECO:0000256" key="20">
    <source>
        <dbReference type="PIRSR" id="PIRSR600823-5"/>
    </source>
</evidence>
<dbReference type="GO" id="GO:0006979">
    <property type="term" value="P:response to oxidative stress"/>
    <property type="evidence" value="ECO:0007669"/>
    <property type="project" value="UniProtKB-UniRule"/>
</dbReference>
<evidence type="ECO:0000256" key="8">
    <source>
        <dbReference type="ARBA" id="ARBA00022617"/>
    </source>
</evidence>
<evidence type="ECO:0000256" key="2">
    <source>
        <dbReference type="ARBA" id="ARBA00002322"/>
    </source>
</evidence>
<feature type="binding site" evidence="18">
    <location>
        <position position="89"/>
    </location>
    <ligand>
        <name>Ca(2+)</name>
        <dbReference type="ChEBI" id="CHEBI:29108"/>
        <label>1</label>
    </ligand>
</feature>
<feature type="site" description="Transition state stabilizer" evidence="19">
    <location>
        <position position="64"/>
    </location>
</feature>
<keyword evidence="12 21" id="KW-0560">Oxidoreductase</keyword>
<accession>A0A8T0U0U2</accession>
<dbReference type="AlphaFoldDB" id="A0A8T0U0U2"/>
<evidence type="ECO:0000256" key="9">
    <source>
        <dbReference type="ARBA" id="ARBA00022723"/>
    </source>
</evidence>
<evidence type="ECO:0000259" key="22">
    <source>
        <dbReference type="PROSITE" id="PS50873"/>
    </source>
</evidence>
<dbReference type="InterPro" id="IPR000823">
    <property type="entry name" value="Peroxidase_pln"/>
</dbReference>
<keyword evidence="11 18" id="KW-0106">Calcium</keyword>
<evidence type="ECO:0000256" key="1">
    <source>
        <dbReference type="ARBA" id="ARBA00000189"/>
    </source>
</evidence>
<feature type="binding site" evidence="18">
    <location>
        <position position="254"/>
    </location>
    <ligand>
        <name>Ca(2+)</name>
        <dbReference type="ChEBI" id="CHEBI:29108"/>
        <label>2</label>
    </ligand>
</feature>